<name>A0A081PIZ1_9SPHI</name>
<evidence type="ECO:0000256" key="2">
    <source>
        <dbReference type="ARBA" id="ARBA00023015"/>
    </source>
</evidence>
<keyword evidence="2" id="KW-0805">Transcription regulation</keyword>
<keyword evidence="4" id="KW-0804">Transcription</keyword>
<dbReference type="SUPFAM" id="SSF88659">
    <property type="entry name" value="Sigma3 and sigma4 domains of RNA polymerase sigma factors"/>
    <property type="match status" value="1"/>
</dbReference>
<dbReference type="AlphaFoldDB" id="A0A081PIZ1"/>
<dbReference type="NCBIfam" id="TIGR02937">
    <property type="entry name" value="sigma70-ECF"/>
    <property type="match status" value="1"/>
</dbReference>
<dbReference type="InterPro" id="IPR013249">
    <property type="entry name" value="RNA_pol_sigma70_r4_t2"/>
</dbReference>
<feature type="domain" description="RNA polymerase sigma-70 region 2" evidence="5">
    <location>
        <begin position="25"/>
        <end position="89"/>
    </location>
</feature>
<dbReference type="PANTHER" id="PTHR43133">
    <property type="entry name" value="RNA POLYMERASE ECF-TYPE SIGMA FACTO"/>
    <property type="match status" value="1"/>
</dbReference>
<evidence type="ECO:0000259" key="5">
    <source>
        <dbReference type="Pfam" id="PF04542"/>
    </source>
</evidence>
<feature type="domain" description="RNA polymerase sigma factor 70 region 4 type 2" evidence="6">
    <location>
        <begin position="122"/>
        <end position="169"/>
    </location>
</feature>
<reference evidence="7 8" key="1">
    <citation type="journal article" date="1992" name="Int. J. Syst. Bacteriol.">
        <title>Sphingobacterium antarcticus sp. nov. a Psychrotrophic Bacterium from the Soils of Schirmacher Oasis, Antarctica.</title>
        <authorList>
            <person name="Shivaji S."/>
            <person name="Ray M.K."/>
            <person name="Rao N.S."/>
            <person name="Saiserr L."/>
            <person name="Jagannadham M.V."/>
            <person name="Kumar G.S."/>
            <person name="Reddy G."/>
            <person name="Bhargava P.M."/>
        </authorList>
    </citation>
    <scope>NUCLEOTIDE SEQUENCE [LARGE SCALE GENOMIC DNA]</scope>
    <source>
        <strain evidence="7 8">4BY</strain>
    </source>
</reference>
<dbReference type="Pfam" id="PF04542">
    <property type="entry name" value="Sigma70_r2"/>
    <property type="match status" value="1"/>
</dbReference>
<evidence type="ECO:0000313" key="8">
    <source>
        <dbReference type="Proteomes" id="UP000028007"/>
    </source>
</evidence>
<dbReference type="OrthoDB" id="655312at2"/>
<dbReference type="InterPro" id="IPR007627">
    <property type="entry name" value="RNA_pol_sigma70_r2"/>
</dbReference>
<dbReference type="InterPro" id="IPR014284">
    <property type="entry name" value="RNA_pol_sigma-70_dom"/>
</dbReference>
<dbReference type="eggNOG" id="COG1595">
    <property type="taxonomic scope" value="Bacteria"/>
</dbReference>
<dbReference type="InterPro" id="IPR014327">
    <property type="entry name" value="RNA_pol_sigma70_bacteroid"/>
</dbReference>
<gene>
    <name evidence="7" type="ORF">N180_05450</name>
</gene>
<dbReference type="GO" id="GO:0006352">
    <property type="term" value="P:DNA-templated transcription initiation"/>
    <property type="evidence" value="ECO:0007669"/>
    <property type="project" value="InterPro"/>
</dbReference>
<dbReference type="GO" id="GO:0003677">
    <property type="term" value="F:DNA binding"/>
    <property type="evidence" value="ECO:0007669"/>
    <property type="project" value="InterPro"/>
</dbReference>
<dbReference type="EMBL" id="JNFF01000033">
    <property type="protein sequence ID" value="KEQ30664.1"/>
    <property type="molecule type" value="Genomic_DNA"/>
</dbReference>
<dbReference type="Pfam" id="PF08281">
    <property type="entry name" value="Sigma70_r4_2"/>
    <property type="match status" value="1"/>
</dbReference>
<sequence>METLQEKELVQLIRESNVPAYEKIYSLYSIRILKKLIRLLKDEEMAKEVLQDIFLKIWEKREQIDPEKSFKAYLFRITENQITDVFRRSASDLKLRTHLINASTELYNHIEDFINFKEISGNLKLAIDALPPQRKKIFTLCKMEGKSYEEVAELLGISTGTVNDHMVKAGRAVKKHLMTSDIFMILLISSYISQ</sequence>
<dbReference type="GO" id="GO:0016987">
    <property type="term" value="F:sigma factor activity"/>
    <property type="evidence" value="ECO:0007669"/>
    <property type="project" value="UniProtKB-KW"/>
</dbReference>
<evidence type="ECO:0000256" key="4">
    <source>
        <dbReference type="ARBA" id="ARBA00023163"/>
    </source>
</evidence>
<dbReference type="InterPro" id="IPR013324">
    <property type="entry name" value="RNA_pol_sigma_r3/r4-like"/>
</dbReference>
<dbReference type="InterPro" id="IPR013325">
    <property type="entry name" value="RNA_pol_sigma_r2"/>
</dbReference>
<dbReference type="InterPro" id="IPR036388">
    <property type="entry name" value="WH-like_DNA-bd_sf"/>
</dbReference>
<dbReference type="Gene3D" id="1.10.1740.10">
    <property type="match status" value="1"/>
</dbReference>
<dbReference type="SUPFAM" id="SSF88946">
    <property type="entry name" value="Sigma2 domain of RNA polymerase sigma factors"/>
    <property type="match status" value="1"/>
</dbReference>
<dbReference type="InterPro" id="IPR039425">
    <property type="entry name" value="RNA_pol_sigma-70-like"/>
</dbReference>
<dbReference type="NCBIfam" id="TIGR02985">
    <property type="entry name" value="Sig70_bacteroi1"/>
    <property type="match status" value="1"/>
</dbReference>
<proteinExistence type="inferred from homology"/>
<evidence type="ECO:0000259" key="6">
    <source>
        <dbReference type="Pfam" id="PF08281"/>
    </source>
</evidence>
<accession>A0A081PIZ1</accession>
<keyword evidence="8" id="KW-1185">Reference proteome</keyword>
<evidence type="ECO:0000256" key="3">
    <source>
        <dbReference type="ARBA" id="ARBA00023082"/>
    </source>
</evidence>
<comment type="caution">
    <text evidence="7">The sequence shown here is derived from an EMBL/GenBank/DDBJ whole genome shotgun (WGS) entry which is preliminary data.</text>
</comment>
<dbReference type="Gene3D" id="1.10.10.10">
    <property type="entry name" value="Winged helix-like DNA-binding domain superfamily/Winged helix DNA-binding domain"/>
    <property type="match status" value="1"/>
</dbReference>
<comment type="similarity">
    <text evidence="1">Belongs to the sigma-70 factor family. ECF subfamily.</text>
</comment>
<organism evidence="7 8">
    <name type="scientific">Pedobacter antarcticus 4BY</name>
    <dbReference type="NCBI Taxonomy" id="1358423"/>
    <lineage>
        <taxon>Bacteria</taxon>
        <taxon>Pseudomonadati</taxon>
        <taxon>Bacteroidota</taxon>
        <taxon>Sphingobacteriia</taxon>
        <taxon>Sphingobacteriales</taxon>
        <taxon>Sphingobacteriaceae</taxon>
        <taxon>Pedobacter</taxon>
    </lineage>
</organism>
<dbReference type="RefSeq" id="WP_051759746.1">
    <property type="nucleotide sequence ID" value="NZ_JNFF01000033.1"/>
</dbReference>
<protein>
    <submittedName>
        <fullName evidence="7">Uncharacterized protein</fullName>
    </submittedName>
</protein>
<dbReference type="PANTHER" id="PTHR43133:SF46">
    <property type="entry name" value="RNA POLYMERASE SIGMA-70 FACTOR ECF SUBFAMILY"/>
    <property type="match status" value="1"/>
</dbReference>
<evidence type="ECO:0000313" key="7">
    <source>
        <dbReference type="EMBL" id="KEQ30664.1"/>
    </source>
</evidence>
<evidence type="ECO:0000256" key="1">
    <source>
        <dbReference type="ARBA" id="ARBA00010641"/>
    </source>
</evidence>
<dbReference type="Proteomes" id="UP000028007">
    <property type="component" value="Unassembled WGS sequence"/>
</dbReference>
<keyword evidence="3" id="KW-0731">Sigma factor</keyword>